<dbReference type="Gene3D" id="3.50.50.60">
    <property type="entry name" value="FAD/NAD(P)-binding domain"/>
    <property type="match status" value="1"/>
</dbReference>
<gene>
    <name evidence="2" type="ORF">MMH89_00540</name>
</gene>
<keyword evidence="2" id="KW-0503">Monooxygenase</keyword>
<organism evidence="2 3">
    <name type="scientific">Candidatus Comchoanobacter bicostacola</name>
    <dbReference type="NCBI Taxonomy" id="2919598"/>
    <lineage>
        <taxon>Bacteria</taxon>
        <taxon>Pseudomonadati</taxon>
        <taxon>Pseudomonadota</taxon>
        <taxon>Gammaproteobacteria</taxon>
        <taxon>Candidatus Comchoanobacterales</taxon>
        <taxon>Candidatus Comchoanobacteraceae</taxon>
        <taxon>Candidatus Comchoanobacter</taxon>
    </lineage>
</organism>
<feature type="domain" description="FAD-binding" evidence="1">
    <location>
        <begin position="135"/>
        <end position="272"/>
    </location>
</feature>
<reference evidence="2 3" key="1">
    <citation type="journal article" date="2022" name="Nat. Microbiol.">
        <title>The microbiome of a bacterivorous marine choanoflagellate contains a resource-demanding obligate bacterial associate.</title>
        <authorList>
            <person name="Needham D.M."/>
            <person name="Poirier C."/>
            <person name="Bachy C."/>
            <person name="George E.E."/>
            <person name="Wilken S."/>
            <person name="Yung C.C.M."/>
            <person name="Limardo A.J."/>
            <person name="Morando M."/>
            <person name="Sudek L."/>
            <person name="Malmstrom R.R."/>
            <person name="Keeling P.J."/>
            <person name="Santoro A.E."/>
            <person name="Worden A.Z."/>
        </authorList>
    </citation>
    <scope>NUCLEOTIDE SEQUENCE [LARGE SCALE GENOMIC DNA]</scope>
    <source>
        <strain evidence="2 3">Comchoano-1</strain>
    </source>
</reference>
<evidence type="ECO:0000259" key="1">
    <source>
        <dbReference type="Pfam" id="PF01494"/>
    </source>
</evidence>
<keyword evidence="3" id="KW-1185">Reference proteome</keyword>
<proteinExistence type="predicted"/>
<dbReference type="Proteomes" id="UP001055955">
    <property type="component" value="Chromosome"/>
</dbReference>
<dbReference type="PRINTS" id="PR00420">
    <property type="entry name" value="RNGMNOXGNASE"/>
</dbReference>
<evidence type="ECO:0000313" key="2">
    <source>
        <dbReference type="EMBL" id="UTC24653.1"/>
    </source>
</evidence>
<dbReference type="Pfam" id="PF01494">
    <property type="entry name" value="FAD_binding_3"/>
    <property type="match status" value="1"/>
</dbReference>
<dbReference type="SUPFAM" id="SSF51905">
    <property type="entry name" value="FAD/NAD(P)-binding domain"/>
    <property type="match status" value="1"/>
</dbReference>
<accession>A0ABY5DL02</accession>
<sequence length="339" mass="37925">MIAIIGNGLSGLSFAQLCQYKGWPYEIIAPTQPGSNSKKLLLNHQSLTLLKEICPDVTPDHIYDSLTINIKNKPCEINFSASDYDLPGIAYAVSYNRLSELFSKKITYTQAHVHRLDYSQQRPVLNMSNASKKYQHVIACDGARSTIRSQLGIKQNKGASGVSIIIPAHINSKTLHIQFSQKVTGAILPGENGQIILSGTSALRQFTPTLQELKQFFPEYIDLVSIGTPIYISYQRAITHSNYAHNCLLLGESALSIPPIAAQGFNHTLAQINHLAELDILTPESIRKKSTYLAQMNQQLWQEMAIISNHPFLRNQFLNLAQHSQFLTRQLFIFGNRYA</sequence>
<evidence type="ECO:0000313" key="3">
    <source>
        <dbReference type="Proteomes" id="UP001055955"/>
    </source>
</evidence>
<dbReference type="GO" id="GO:0004497">
    <property type="term" value="F:monooxygenase activity"/>
    <property type="evidence" value="ECO:0007669"/>
    <property type="project" value="UniProtKB-KW"/>
</dbReference>
<name>A0ABY5DL02_9GAMM</name>
<dbReference type="EMBL" id="CP092900">
    <property type="protein sequence ID" value="UTC24653.1"/>
    <property type="molecule type" value="Genomic_DNA"/>
</dbReference>
<dbReference type="RefSeq" id="WP_258568438.1">
    <property type="nucleotide sequence ID" value="NZ_CP092900.1"/>
</dbReference>
<dbReference type="InterPro" id="IPR002938">
    <property type="entry name" value="FAD-bd"/>
</dbReference>
<dbReference type="InterPro" id="IPR036188">
    <property type="entry name" value="FAD/NAD-bd_sf"/>
</dbReference>
<protein>
    <submittedName>
        <fullName evidence="2">FAD-dependent monooxygenase</fullName>
    </submittedName>
</protein>
<keyword evidence="2" id="KW-0560">Oxidoreductase</keyword>